<dbReference type="CDD" id="cd00087">
    <property type="entry name" value="FReD"/>
    <property type="match status" value="1"/>
</dbReference>
<keyword evidence="2" id="KW-0472">Membrane</keyword>
<dbReference type="InterPro" id="IPR036056">
    <property type="entry name" value="Fibrinogen-like_C"/>
</dbReference>
<dbReference type="SMART" id="SM00186">
    <property type="entry name" value="FBG"/>
    <property type="match status" value="1"/>
</dbReference>
<dbReference type="PANTHER" id="PTHR19143:SF458">
    <property type="entry name" value="FIBRINOGEN C-TERMINAL DOMAIN-CONTAINING PROTEIN-RELATED"/>
    <property type="match status" value="1"/>
</dbReference>
<dbReference type="InterPro" id="IPR020837">
    <property type="entry name" value="Fibrinogen_CS"/>
</dbReference>
<dbReference type="AlphaFoldDB" id="A0A484AZQ3"/>
<dbReference type="PROSITE" id="PS51406">
    <property type="entry name" value="FIBRINOGEN_C_2"/>
    <property type="match status" value="1"/>
</dbReference>
<sequence>MRLIRTNVGTLFYSICIYFAYIYVVNNAQCQDLAHPIETMHELVLNLQEQLEALKAYVNPNSSTSPRDERSYPTSCLTSSFNESKIANGIRTIKVPGMAPFPVACDNCLAGYGWLVIQRRINGSLNFFRNWEEYKQGFGRLDGEFFIGLEKLRAITALEPFELYIVLEDFNRTTRSARFDEFAIGSEEDDYALYVLGAYSGNAGDSLRSHQKMKFSTYDRDNDREFRRNCAFLHVGAWWYNSCVDSNLNGQYIEGGKYEENLFARGMCWRAWRGHNYGYKFTQMMIRPKCRHFPATFRSRNNTRQHCEALSQPLR</sequence>
<dbReference type="Proteomes" id="UP000295192">
    <property type="component" value="Unassembled WGS sequence"/>
</dbReference>
<dbReference type="InterPro" id="IPR014716">
    <property type="entry name" value="Fibrinogen_a/b/g_C_1"/>
</dbReference>
<keyword evidence="5" id="KW-1185">Reference proteome</keyword>
<evidence type="ECO:0000313" key="4">
    <source>
        <dbReference type="EMBL" id="TDG41065.1"/>
    </source>
</evidence>
<evidence type="ECO:0000259" key="3">
    <source>
        <dbReference type="PROSITE" id="PS51406"/>
    </source>
</evidence>
<dbReference type="EMBL" id="LSRL02000420">
    <property type="protein sequence ID" value="TDG41065.1"/>
    <property type="molecule type" value="Genomic_DNA"/>
</dbReference>
<keyword evidence="1" id="KW-1015">Disulfide bond</keyword>
<reference evidence="4 5" key="1">
    <citation type="journal article" date="2019" name="J. Hered.">
        <title>An Improved Genome Assembly for Drosophila navojoa, the Basal Species in the mojavensis Cluster.</title>
        <authorList>
            <person name="Vanderlinde T."/>
            <person name="Dupim E.G."/>
            <person name="Nazario-Yepiz N.O."/>
            <person name="Carvalho A.B."/>
        </authorList>
    </citation>
    <scope>NUCLEOTIDE SEQUENCE [LARGE SCALE GENOMIC DNA]</scope>
    <source>
        <strain evidence="4">Navoj_Jal97</strain>
        <tissue evidence="4">Whole organism</tissue>
    </source>
</reference>
<proteinExistence type="predicted"/>
<evidence type="ECO:0000256" key="1">
    <source>
        <dbReference type="ARBA" id="ARBA00023157"/>
    </source>
</evidence>
<keyword evidence="2" id="KW-0812">Transmembrane</keyword>
<dbReference type="Gene3D" id="3.90.215.10">
    <property type="entry name" value="Gamma Fibrinogen, chain A, domain 1"/>
    <property type="match status" value="1"/>
</dbReference>
<gene>
    <name evidence="4" type="ORF">AWZ03_012518</name>
</gene>
<dbReference type="STRING" id="7232.A0A484AZQ3"/>
<dbReference type="InterPro" id="IPR002181">
    <property type="entry name" value="Fibrinogen_a/b/g_C_dom"/>
</dbReference>
<dbReference type="SUPFAM" id="SSF56496">
    <property type="entry name" value="Fibrinogen C-terminal domain-like"/>
    <property type="match status" value="1"/>
</dbReference>
<dbReference type="OMA" id="IRPKCRT"/>
<dbReference type="Pfam" id="PF00147">
    <property type="entry name" value="Fibrinogen_C"/>
    <property type="match status" value="1"/>
</dbReference>
<dbReference type="PANTHER" id="PTHR19143">
    <property type="entry name" value="FIBRINOGEN/TENASCIN/ANGIOPOEITIN"/>
    <property type="match status" value="1"/>
</dbReference>
<comment type="caution">
    <text evidence="4">The sequence shown here is derived from an EMBL/GenBank/DDBJ whole genome shotgun (WGS) entry which is preliminary data.</text>
</comment>
<evidence type="ECO:0000256" key="2">
    <source>
        <dbReference type="SAM" id="Phobius"/>
    </source>
</evidence>
<dbReference type="OrthoDB" id="6145874at2759"/>
<feature type="domain" description="Fibrinogen C-terminal" evidence="3">
    <location>
        <begin position="67"/>
        <end position="290"/>
    </location>
</feature>
<protein>
    <recommendedName>
        <fullName evidence="3">Fibrinogen C-terminal domain-containing protein</fullName>
    </recommendedName>
</protein>
<keyword evidence="2" id="KW-1133">Transmembrane helix</keyword>
<dbReference type="GO" id="GO:0005615">
    <property type="term" value="C:extracellular space"/>
    <property type="evidence" value="ECO:0007669"/>
    <property type="project" value="TreeGrafter"/>
</dbReference>
<name>A0A484AZQ3_DRONA</name>
<evidence type="ECO:0000313" key="5">
    <source>
        <dbReference type="Proteomes" id="UP000295192"/>
    </source>
</evidence>
<dbReference type="InterPro" id="IPR050373">
    <property type="entry name" value="Fibrinogen_C-term_domain"/>
</dbReference>
<accession>A0A484AZQ3</accession>
<feature type="transmembrane region" description="Helical" evidence="2">
    <location>
        <begin position="7"/>
        <end position="24"/>
    </location>
</feature>
<dbReference type="PROSITE" id="PS00514">
    <property type="entry name" value="FIBRINOGEN_C_1"/>
    <property type="match status" value="1"/>
</dbReference>
<organism evidence="4 5">
    <name type="scientific">Drosophila navojoa</name>
    <name type="common">Fruit fly</name>
    <dbReference type="NCBI Taxonomy" id="7232"/>
    <lineage>
        <taxon>Eukaryota</taxon>
        <taxon>Metazoa</taxon>
        <taxon>Ecdysozoa</taxon>
        <taxon>Arthropoda</taxon>
        <taxon>Hexapoda</taxon>
        <taxon>Insecta</taxon>
        <taxon>Pterygota</taxon>
        <taxon>Neoptera</taxon>
        <taxon>Endopterygota</taxon>
        <taxon>Diptera</taxon>
        <taxon>Brachycera</taxon>
        <taxon>Muscomorpha</taxon>
        <taxon>Ephydroidea</taxon>
        <taxon>Drosophilidae</taxon>
        <taxon>Drosophila</taxon>
    </lineage>
</organism>